<proteinExistence type="predicted"/>
<protein>
    <submittedName>
        <fullName evidence="1">Os04g0611050 protein</fullName>
    </submittedName>
</protein>
<reference evidence="1 2" key="3">
    <citation type="journal article" date="2013" name="Rice">
        <title>Improvement of the Oryza sativa Nipponbare reference genome using next generation sequence and optical map data.</title>
        <authorList>
            <person name="Kawahara Y."/>
            <person name="de la Bastide M."/>
            <person name="Hamilton J.P."/>
            <person name="Kanamori H."/>
            <person name="McCombie W.R."/>
            <person name="Ouyang S."/>
            <person name="Schwartz D.C."/>
            <person name="Tanaka T."/>
            <person name="Wu J."/>
            <person name="Zhou S."/>
            <person name="Childs K.L."/>
            <person name="Davidson R.M."/>
            <person name="Lin H."/>
            <person name="Quesada-Ocampo L."/>
            <person name="Vaillancourt B."/>
            <person name="Sakai H."/>
            <person name="Lee S.S."/>
            <person name="Kim J."/>
            <person name="Numa H."/>
            <person name="Itoh T."/>
            <person name="Buell C.R."/>
            <person name="Matsumoto T."/>
        </authorList>
    </citation>
    <scope>NUCLEOTIDE SEQUENCE [LARGE SCALE GENOMIC DNA]</scope>
    <source>
        <strain evidence="2">cv. Nipponbare</strain>
    </source>
</reference>
<dbReference type="EMBL" id="AP014960">
    <property type="protein sequence ID" value="BAS90953.1"/>
    <property type="molecule type" value="Genomic_DNA"/>
</dbReference>
<dbReference type="Proteomes" id="UP000059680">
    <property type="component" value="Chromosome 4"/>
</dbReference>
<name>A0A0N7KJP0_ORYSJ</name>
<dbReference type="PaxDb" id="39947-A0A0N7KJP0"/>
<sequence>PYMSRLININMNVGNTKMTYIVKRREYKQLSNQKKKL</sequence>
<feature type="non-terminal residue" evidence="1">
    <location>
        <position position="1"/>
    </location>
</feature>
<dbReference type="InParanoid" id="A0A0N7KJP0"/>
<dbReference type="Gramene" id="Os04t0611050-01">
    <property type="protein sequence ID" value="Os04t0611050-01"/>
    <property type="gene ID" value="Os04g0611050"/>
</dbReference>
<evidence type="ECO:0000313" key="2">
    <source>
        <dbReference type="Proteomes" id="UP000059680"/>
    </source>
</evidence>
<dbReference type="AlphaFoldDB" id="A0A0N7KJP0"/>
<evidence type="ECO:0000313" key="1">
    <source>
        <dbReference type="EMBL" id="BAS90953.1"/>
    </source>
</evidence>
<accession>A0A0N7KJP0</accession>
<gene>
    <name evidence="1" type="ordered locus">Os04g0611050</name>
    <name evidence="1" type="ORF">OSNPB_040611050</name>
</gene>
<reference evidence="1 2" key="2">
    <citation type="journal article" date="2013" name="Plant Cell Physiol.">
        <title>Rice Annotation Project Database (RAP-DB): an integrative and interactive database for rice genomics.</title>
        <authorList>
            <person name="Sakai H."/>
            <person name="Lee S.S."/>
            <person name="Tanaka T."/>
            <person name="Numa H."/>
            <person name="Kim J."/>
            <person name="Kawahara Y."/>
            <person name="Wakimoto H."/>
            <person name="Yang C.C."/>
            <person name="Iwamoto M."/>
            <person name="Abe T."/>
            <person name="Yamada Y."/>
            <person name="Muto A."/>
            <person name="Inokuchi H."/>
            <person name="Ikemura T."/>
            <person name="Matsumoto T."/>
            <person name="Sasaki T."/>
            <person name="Itoh T."/>
        </authorList>
    </citation>
    <scope>NUCLEOTIDE SEQUENCE [LARGE SCALE GENOMIC DNA]</scope>
    <source>
        <strain evidence="2">cv. Nipponbare</strain>
    </source>
</reference>
<organism evidence="1 2">
    <name type="scientific">Oryza sativa subsp. japonica</name>
    <name type="common">Rice</name>
    <dbReference type="NCBI Taxonomy" id="39947"/>
    <lineage>
        <taxon>Eukaryota</taxon>
        <taxon>Viridiplantae</taxon>
        <taxon>Streptophyta</taxon>
        <taxon>Embryophyta</taxon>
        <taxon>Tracheophyta</taxon>
        <taxon>Spermatophyta</taxon>
        <taxon>Magnoliopsida</taxon>
        <taxon>Liliopsida</taxon>
        <taxon>Poales</taxon>
        <taxon>Poaceae</taxon>
        <taxon>BOP clade</taxon>
        <taxon>Oryzoideae</taxon>
        <taxon>Oryzeae</taxon>
        <taxon>Oryzinae</taxon>
        <taxon>Oryza</taxon>
        <taxon>Oryza sativa</taxon>
    </lineage>
</organism>
<keyword evidence="2" id="KW-1185">Reference proteome</keyword>
<reference evidence="2" key="1">
    <citation type="journal article" date="2005" name="Nature">
        <title>The map-based sequence of the rice genome.</title>
        <authorList>
            <consortium name="International rice genome sequencing project (IRGSP)"/>
            <person name="Matsumoto T."/>
            <person name="Wu J."/>
            <person name="Kanamori H."/>
            <person name="Katayose Y."/>
            <person name="Fujisawa M."/>
            <person name="Namiki N."/>
            <person name="Mizuno H."/>
            <person name="Yamamoto K."/>
            <person name="Antonio B.A."/>
            <person name="Baba T."/>
            <person name="Sakata K."/>
            <person name="Nagamura Y."/>
            <person name="Aoki H."/>
            <person name="Arikawa K."/>
            <person name="Arita K."/>
            <person name="Bito T."/>
            <person name="Chiden Y."/>
            <person name="Fujitsuka N."/>
            <person name="Fukunaka R."/>
            <person name="Hamada M."/>
            <person name="Harada C."/>
            <person name="Hayashi A."/>
            <person name="Hijishita S."/>
            <person name="Honda M."/>
            <person name="Hosokawa S."/>
            <person name="Ichikawa Y."/>
            <person name="Idonuma A."/>
            <person name="Iijima M."/>
            <person name="Ikeda M."/>
            <person name="Ikeno M."/>
            <person name="Ito K."/>
            <person name="Ito S."/>
            <person name="Ito T."/>
            <person name="Ito Y."/>
            <person name="Ito Y."/>
            <person name="Iwabuchi A."/>
            <person name="Kamiya K."/>
            <person name="Karasawa W."/>
            <person name="Kurita K."/>
            <person name="Katagiri S."/>
            <person name="Kikuta A."/>
            <person name="Kobayashi H."/>
            <person name="Kobayashi N."/>
            <person name="Machita K."/>
            <person name="Maehara T."/>
            <person name="Masukawa M."/>
            <person name="Mizubayashi T."/>
            <person name="Mukai Y."/>
            <person name="Nagasaki H."/>
            <person name="Nagata Y."/>
            <person name="Naito S."/>
            <person name="Nakashima M."/>
            <person name="Nakama Y."/>
            <person name="Nakamichi Y."/>
            <person name="Nakamura M."/>
            <person name="Meguro A."/>
            <person name="Negishi M."/>
            <person name="Ohta I."/>
            <person name="Ohta T."/>
            <person name="Okamoto M."/>
            <person name="Ono N."/>
            <person name="Saji S."/>
            <person name="Sakaguchi M."/>
            <person name="Sakai K."/>
            <person name="Shibata M."/>
            <person name="Shimokawa T."/>
            <person name="Song J."/>
            <person name="Takazaki Y."/>
            <person name="Terasawa K."/>
            <person name="Tsugane M."/>
            <person name="Tsuji K."/>
            <person name="Ueda S."/>
            <person name="Waki K."/>
            <person name="Yamagata H."/>
            <person name="Yamamoto M."/>
            <person name="Yamamoto S."/>
            <person name="Yamane H."/>
            <person name="Yoshiki S."/>
            <person name="Yoshihara R."/>
            <person name="Yukawa K."/>
            <person name="Zhong H."/>
            <person name="Yano M."/>
            <person name="Yuan Q."/>
            <person name="Ouyang S."/>
            <person name="Liu J."/>
            <person name="Jones K.M."/>
            <person name="Gansberger K."/>
            <person name="Moffat K."/>
            <person name="Hill J."/>
            <person name="Bera J."/>
            <person name="Fadrosh D."/>
            <person name="Jin S."/>
            <person name="Johri S."/>
            <person name="Kim M."/>
            <person name="Overton L."/>
            <person name="Reardon M."/>
            <person name="Tsitrin T."/>
            <person name="Vuong H."/>
            <person name="Weaver B."/>
            <person name="Ciecko A."/>
            <person name="Tallon L."/>
            <person name="Jackson J."/>
            <person name="Pai G."/>
            <person name="Aken S.V."/>
            <person name="Utterback T."/>
            <person name="Reidmuller S."/>
            <person name="Feldblyum T."/>
            <person name="Hsiao J."/>
            <person name="Zismann V."/>
            <person name="Iobst S."/>
            <person name="de Vazeille A.R."/>
            <person name="Buell C.R."/>
            <person name="Ying K."/>
            <person name="Li Y."/>
            <person name="Lu T."/>
            <person name="Huang Y."/>
            <person name="Zhao Q."/>
            <person name="Feng Q."/>
            <person name="Zhang L."/>
            <person name="Zhu J."/>
            <person name="Weng Q."/>
            <person name="Mu J."/>
            <person name="Lu Y."/>
            <person name="Fan D."/>
            <person name="Liu Y."/>
            <person name="Guan J."/>
            <person name="Zhang Y."/>
            <person name="Yu S."/>
            <person name="Liu X."/>
            <person name="Zhang Y."/>
            <person name="Hong G."/>
            <person name="Han B."/>
            <person name="Choisne N."/>
            <person name="Demange N."/>
            <person name="Orjeda G."/>
            <person name="Samain S."/>
            <person name="Cattolico L."/>
            <person name="Pelletier E."/>
            <person name="Couloux A."/>
            <person name="Segurens B."/>
            <person name="Wincker P."/>
            <person name="D'Hont A."/>
            <person name="Scarpelli C."/>
            <person name="Weissenbach J."/>
            <person name="Salanoubat M."/>
            <person name="Quetier F."/>
            <person name="Yu Y."/>
            <person name="Kim H.R."/>
            <person name="Rambo T."/>
            <person name="Currie J."/>
            <person name="Collura K."/>
            <person name="Luo M."/>
            <person name="Yang T."/>
            <person name="Ammiraju J.S.S."/>
            <person name="Engler F."/>
            <person name="Soderlund C."/>
            <person name="Wing R.A."/>
            <person name="Palmer L.E."/>
            <person name="de la Bastide M."/>
            <person name="Spiegel L."/>
            <person name="Nascimento L."/>
            <person name="Zutavern T."/>
            <person name="O'Shaughnessy A."/>
            <person name="Dike S."/>
            <person name="Dedhia N."/>
            <person name="Preston R."/>
            <person name="Balija V."/>
            <person name="McCombie W.R."/>
            <person name="Chow T."/>
            <person name="Chen H."/>
            <person name="Chung M."/>
            <person name="Chen C."/>
            <person name="Shaw J."/>
            <person name="Wu H."/>
            <person name="Hsiao K."/>
            <person name="Chao Y."/>
            <person name="Chu M."/>
            <person name="Cheng C."/>
            <person name="Hour A."/>
            <person name="Lee P."/>
            <person name="Lin S."/>
            <person name="Lin Y."/>
            <person name="Liou J."/>
            <person name="Liu S."/>
            <person name="Hsing Y."/>
            <person name="Raghuvanshi S."/>
            <person name="Mohanty A."/>
            <person name="Bharti A.K."/>
            <person name="Gaur A."/>
            <person name="Gupta V."/>
            <person name="Kumar D."/>
            <person name="Ravi V."/>
            <person name="Vij S."/>
            <person name="Kapur A."/>
            <person name="Khurana P."/>
            <person name="Khurana P."/>
            <person name="Khurana J.P."/>
            <person name="Tyagi A.K."/>
            <person name="Gaikwad K."/>
            <person name="Singh A."/>
            <person name="Dalal V."/>
            <person name="Srivastava S."/>
            <person name="Dixit A."/>
            <person name="Pal A.K."/>
            <person name="Ghazi I.A."/>
            <person name="Yadav M."/>
            <person name="Pandit A."/>
            <person name="Bhargava A."/>
            <person name="Sureshbabu K."/>
            <person name="Batra K."/>
            <person name="Sharma T.R."/>
            <person name="Mohapatra T."/>
            <person name="Singh N.K."/>
            <person name="Messing J."/>
            <person name="Nelson A.B."/>
            <person name="Fuks G."/>
            <person name="Kavchok S."/>
            <person name="Keizer G."/>
            <person name="Linton E."/>
            <person name="Llaca V."/>
            <person name="Song R."/>
            <person name="Tanyolac B."/>
            <person name="Young S."/>
            <person name="Ho-Il K."/>
            <person name="Hahn J.H."/>
            <person name="Sangsakoo G."/>
            <person name="Vanavichit A."/>
            <person name="de Mattos Luiz.A.T."/>
            <person name="Zimmer P.D."/>
            <person name="Malone G."/>
            <person name="Dellagostin O."/>
            <person name="de Oliveira A.C."/>
            <person name="Bevan M."/>
            <person name="Bancroft I."/>
            <person name="Minx P."/>
            <person name="Cordum H."/>
            <person name="Wilson R."/>
            <person name="Cheng Z."/>
            <person name="Jin W."/>
            <person name="Jiang J."/>
            <person name="Leong S.A."/>
            <person name="Iwama H."/>
            <person name="Gojobori T."/>
            <person name="Itoh T."/>
            <person name="Niimura Y."/>
            <person name="Fujii Y."/>
            <person name="Habara T."/>
            <person name="Sakai H."/>
            <person name="Sato Y."/>
            <person name="Wilson G."/>
            <person name="Kumar K."/>
            <person name="McCouch S."/>
            <person name="Juretic N."/>
            <person name="Hoen D."/>
            <person name="Wright S."/>
            <person name="Bruskiewich R."/>
            <person name="Bureau T."/>
            <person name="Miyao A."/>
            <person name="Hirochika H."/>
            <person name="Nishikawa T."/>
            <person name="Kadowaki K."/>
            <person name="Sugiura M."/>
            <person name="Burr B."/>
            <person name="Sasaki T."/>
        </authorList>
    </citation>
    <scope>NUCLEOTIDE SEQUENCE [LARGE SCALE GENOMIC DNA]</scope>
    <source>
        <strain evidence="2">cv. Nipponbare</strain>
    </source>
</reference>